<dbReference type="InterPro" id="IPR011343">
    <property type="entry name" value="DeoC"/>
</dbReference>
<dbReference type="GO" id="GO:0006018">
    <property type="term" value="P:2-deoxyribose 1-phosphate catabolic process"/>
    <property type="evidence" value="ECO:0007669"/>
    <property type="project" value="UniProtKB-UniRule"/>
</dbReference>
<comment type="catalytic activity">
    <reaction evidence="5 7">
        <text>2-deoxy-D-ribose 5-phosphate = D-glyceraldehyde 3-phosphate + acetaldehyde</text>
        <dbReference type="Rhea" id="RHEA:12821"/>
        <dbReference type="ChEBI" id="CHEBI:15343"/>
        <dbReference type="ChEBI" id="CHEBI:59776"/>
        <dbReference type="ChEBI" id="CHEBI:62877"/>
        <dbReference type="EC" id="4.1.2.4"/>
    </reaction>
</comment>
<comment type="subcellular location">
    <subcellularLocation>
        <location evidence="7">Cytoplasm</location>
    </subcellularLocation>
</comment>
<dbReference type="InterPro" id="IPR002915">
    <property type="entry name" value="DeoC/FbaB/LacD_aldolase"/>
</dbReference>
<keyword evidence="2 7" id="KW-0963">Cytoplasm</keyword>
<dbReference type="GO" id="GO:0005737">
    <property type="term" value="C:cytoplasm"/>
    <property type="evidence" value="ECO:0007669"/>
    <property type="project" value="UniProtKB-SubCell"/>
</dbReference>
<keyword evidence="3 7" id="KW-0456">Lyase</keyword>
<accession>A0A0K2SJ67</accession>
<dbReference type="Pfam" id="PF01791">
    <property type="entry name" value="DeoC"/>
    <property type="match status" value="1"/>
</dbReference>
<proteinExistence type="inferred from homology"/>
<evidence type="ECO:0000256" key="5">
    <source>
        <dbReference type="ARBA" id="ARBA00048791"/>
    </source>
</evidence>
<dbReference type="CDD" id="cd00959">
    <property type="entry name" value="DeoC"/>
    <property type="match status" value="1"/>
</dbReference>
<evidence type="ECO:0000256" key="4">
    <source>
        <dbReference type="ARBA" id="ARBA00023270"/>
    </source>
</evidence>
<dbReference type="Proteomes" id="UP000065807">
    <property type="component" value="Chromosome"/>
</dbReference>
<gene>
    <name evidence="7" type="primary">deoC</name>
    <name evidence="8" type="ORF">LIP_1220</name>
</gene>
<dbReference type="PATRIC" id="fig|1555112.3.peg.1268"/>
<dbReference type="FunFam" id="3.20.20.70:FF:000044">
    <property type="entry name" value="Deoxyribose-phosphate aldolase"/>
    <property type="match status" value="1"/>
</dbReference>
<evidence type="ECO:0000256" key="6">
    <source>
        <dbReference type="ARBA" id="ARBA00056337"/>
    </source>
</evidence>
<dbReference type="NCBIfam" id="TIGR00126">
    <property type="entry name" value="deoC"/>
    <property type="match status" value="1"/>
</dbReference>
<dbReference type="AlphaFoldDB" id="A0A0K2SJ67"/>
<evidence type="ECO:0000256" key="3">
    <source>
        <dbReference type="ARBA" id="ARBA00023239"/>
    </source>
</evidence>
<evidence type="ECO:0000256" key="2">
    <source>
        <dbReference type="ARBA" id="ARBA00022490"/>
    </source>
</evidence>
<comment type="pathway">
    <text evidence="7">Carbohydrate degradation; 2-deoxy-D-ribose 1-phosphate degradation; D-glyceraldehyde 3-phosphate and acetaldehyde from 2-deoxy-alpha-D-ribose 1-phosphate: step 2/2.</text>
</comment>
<evidence type="ECO:0000256" key="1">
    <source>
        <dbReference type="ARBA" id="ARBA00010936"/>
    </source>
</evidence>
<dbReference type="PANTHER" id="PTHR10889:SF1">
    <property type="entry name" value="DEOXYRIBOSE-PHOSPHATE ALDOLASE"/>
    <property type="match status" value="1"/>
</dbReference>
<feature type="active site" description="Schiff-base intermediate with acetaldehyde" evidence="7">
    <location>
        <position position="153"/>
    </location>
</feature>
<dbReference type="PIRSF" id="PIRSF001357">
    <property type="entry name" value="DeoC"/>
    <property type="match status" value="1"/>
</dbReference>
<keyword evidence="9" id="KW-1185">Reference proteome</keyword>
<organism evidence="8 9">
    <name type="scientific">Limnochorda pilosa</name>
    <dbReference type="NCBI Taxonomy" id="1555112"/>
    <lineage>
        <taxon>Bacteria</taxon>
        <taxon>Bacillati</taxon>
        <taxon>Bacillota</taxon>
        <taxon>Limnochordia</taxon>
        <taxon>Limnochordales</taxon>
        <taxon>Limnochordaceae</taxon>
        <taxon>Limnochorda</taxon>
    </lineage>
</organism>
<dbReference type="InterPro" id="IPR028581">
    <property type="entry name" value="DeoC_typeI"/>
</dbReference>
<dbReference type="EC" id="4.1.2.4" evidence="7"/>
<feature type="active site" description="Proton donor/acceptor" evidence="7">
    <location>
        <position position="91"/>
    </location>
</feature>
<dbReference type="KEGG" id="lpil:LIP_1220"/>
<keyword evidence="4 7" id="KW-0704">Schiff base</keyword>
<dbReference type="PANTHER" id="PTHR10889">
    <property type="entry name" value="DEOXYRIBOSE-PHOSPHATE ALDOLASE"/>
    <property type="match status" value="1"/>
</dbReference>
<dbReference type="SMART" id="SM01133">
    <property type="entry name" value="DeoC"/>
    <property type="match status" value="1"/>
</dbReference>
<dbReference type="Gene3D" id="3.20.20.70">
    <property type="entry name" value="Aldolase class I"/>
    <property type="match status" value="1"/>
</dbReference>
<dbReference type="InterPro" id="IPR013785">
    <property type="entry name" value="Aldolase_TIM"/>
</dbReference>
<evidence type="ECO:0000313" key="9">
    <source>
        <dbReference type="Proteomes" id="UP000065807"/>
    </source>
</evidence>
<evidence type="ECO:0000313" key="8">
    <source>
        <dbReference type="EMBL" id="BAS27077.1"/>
    </source>
</evidence>
<sequence length="216" mass="22526">MRRRLAAAIDSTLLRPEARPDEVAALCREAVELQVAAVCVQPVYVEVAAKALAGSGVELATVVGFPLGANVTAVKVAEARHAVASGATELDMVLALGWFKAGEDRRVEDDIRAVVEGVEGRTVKVILETGYLSPDEIRRACLLAQAAGAHFVKTSTGFGPAGARVEDVVLMRETVGPEMGVKAAGGIRDRAAALRMLEAGANRLGTSSARAILLEG</sequence>
<comment type="similarity">
    <text evidence="1 7">Belongs to the DeoC/FbaB aldolase family. DeoC type 1 subfamily.</text>
</comment>
<dbReference type="HAMAP" id="MF_00114">
    <property type="entry name" value="DeoC_type1"/>
    <property type="match status" value="1"/>
</dbReference>
<comment type="function">
    <text evidence="6 7">Catalyzes a reversible aldol reaction between acetaldehyde and D-glyceraldehyde 3-phosphate to generate 2-deoxy-D-ribose 5-phosphate.</text>
</comment>
<dbReference type="GO" id="GO:0016052">
    <property type="term" value="P:carbohydrate catabolic process"/>
    <property type="evidence" value="ECO:0007669"/>
    <property type="project" value="TreeGrafter"/>
</dbReference>
<evidence type="ECO:0000256" key="7">
    <source>
        <dbReference type="HAMAP-Rule" id="MF_00114"/>
    </source>
</evidence>
<reference evidence="9" key="2">
    <citation type="journal article" date="2016" name="Int. J. Syst. Evol. Microbiol.">
        <title>Complete genome sequence and cell structure of Limnochorda pilosa, a Gram-negative spore-former within the phylum Firmicutes.</title>
        <authorList>
            <person name="Watanabe M."/>
            <person name="Kojima H."/>
            <person name="Fukui M."/>
        </authorList>
    </citation>
    <scope>NUCLEOTIDE SEQUENCE [LARGE SCALE GENOMIC DNA]</scope>
    <source>
        <strain evidence="9">HC45</strain>
    </source>
</reference>
<dbReference type="SUPFAM" id="SSF51569">
    <property type="entry name" value="Aldolase"/>
    <property type="match status" value="1"/>
</dbReference>
<dbReference type="GO" id="GO:0004139">
    <property type="term" value="F:deoxyribose-phosphate aldolase activity"/>
    <property type="evidence" value="ECO:0007669"/>
    <property type="project" value="UniProtKB-UniRule"/>
</dbReference>
<dbReference type="UniPathway" id="UPA00002">
    <property type="reaction ID" value="UER00468"/>
</dbReference>
<dbReference type="STRING" id="1555112.LIP_1220"/>
<name>A0A0K2SJ67_LIMPI</name>
<dbReference type="GO" id="GO:0009264">
    <property type="term" value="P:deoxyribonucleotide catabolic process"/>
    <property type="evidence" value="ECO:0007669"/>
    <property type="project" value="UniProtKB-UniRule"/>
</dbReference>
<reference evidence="9" key="1">
    <citation type="submission" date="2015-07" db="EMBL/GenBank/DDBJ databases">
        <title>Complete genome sequence and phylogenetic analysis of Limnochorda pilosa.</title>
        <authorList>
            <person name="Watanabe M."/>
            <person name="Kojima H."/>
            <person name="Fukui M."/>
        </authorList>
    </citation>
    <scope>NUCLEOTIDE SEQUENCE [LARGE SCALE GENOMIC DNA]</scope>
    <source>
        <strain evidence="9">HC45</strain>
    </source>
</reference>
<protein>
    <recommendedName>
        <fullName evidence="7">Deoxyribose-phosphate aldolase</fullName>
        <shortName evidence="7">DERA</shortName>
        <ecNumber evidence="7">4.1.2.4</ecNumber>
    </recommendedName>
    <alternativeName>
        <fullName evidence="7">2-deoxy-D-ribose 5-phosphate aldolase</fullName>
    </alternativeName>
    <alternativeName>
        <fullName evidence="7">Phosphodeoxyriboaldolase</fullName>
        <shortName evidence="7">Deoxyriboaldolase</shortName>
    </alternativeName>
</protein>
<feature type="active site" description="Proton donor/acceptor" evidence="7">
    <location>
        <position position="182"/>
    </location>
</feature>
<dbReference type="EMBL" id="AP014924">
    <property type="protein sequence ID" value="BAS27077.1"/>
    <property type="molecule type" value="Genomic_DNA"/>
</dbReference>